<name>A0A8X6X3X4_9ARAC</name>
<proteinExistence type="predicted"/>
<reference evidence="1" key="1">
    <citation type="submission" date="2020-08" db="EMBL/GenBank/DDBJ databases">
        <title>Multicomponent nature underlies the extraordinary mechanical properties of spider dragline silk.</title>
        <authorList>
            <person name="Kono N."/>
            <person name="Nakamura H."/>
            <person name="Mori M."/>
            <person name="Yoshida Y."/>
            <person name="Ohtoshi R."/>
            <person name="Malay A.D."/>
            <person name="Moran D.A.P."/>
            <person name="Tomita M."/>
            <person name="Numata K."/>
            <person name="Arakawa K."/>
        </authorList>
    </citation>
    <scope>NUCLEOTIDE SEQUENCE</scope>
</reference>
<dbReference type="AlphaFoldDB" id="A0A8X6X3X4"/>
<keyword evidence="2" id="KW-1185">Reference proteome</keyword>
<protein>
    <submittedName>
        <fullName evidence="1">Uncharacterized protein</fullName>
    </submittedName>
</protein>
<dbReference type="EMBL" id="BMAV01005408">
    <property type="protein sequence ID" value="GFY46449.1"/>
    <property type="molecule type" value="Genomic_DNA"/>
</dbReference>
<evidence type="ECO:0000313" key="2">
    <source>
        <dbReference type="Proteomes" id="UP000886998"/>
    </source>
</evidence>
<dbReference type="Proteomes" id="UP000886998">
    <property type="component" value="Unassembled WGS sequence"/>
</dbReference>
<organism evidence="1 2">
    <name type="scientific">Trichonephila inaurata madagascariensis</name>
    <dbReference type="NCBI Taxonomy" id="2747483"/>
    <lineage>
        <taxon>Eukaryota</taxon>
        <taxon>Metazoa</taxon>
        <taxon>Ecdysozoa</taxon>
        <taxon>Arthropoda</taxon>
        <taxon>Chelicerata</taxon>
        <taxon>Arachnida</taxon>
        <taxon>Araneae</taxon>
        <taxon>Araneomorphae</taxon>
        <taxon>Entelegynae</taxon>
        <taxon>Araneoidea</taxon>
        <taxon>Nephilidae</taxon>
        <taxon>Trichonephila</taxon>
        <taxon>Trichonephila inaurata</taxon>
    </lineage>
</organism>
<comment type="caution">
    <text evidence="1">The sequence shown here is derived from an EMBL/GenBank/DDBJ whole genome shotgun (WGS) entry which is preliminary data.</text>
</comment>
<sequence length="85" mass="9233">MRGTPHLDIQIFLRTSITAYACQSGTEIALSHNKEYVTNASVSAISNGPATSGTIISRGQLKLYNSATFLLVILGPLRHYMCEDC</sequence>
<accession>A0A8X6X3X4</accession>
<evidence type="ECO:0000313" key="1">
    <source>
        <dbReference type="EMBL" id="GFY46449.1"/>
    </source>
</evidence>
<gene>
    <name evidence="1" type="ORF">TNIN_133201</name>
</gene>